<dbReference type="Pfam" id="PF13966">
    <property type="entry name" value="zf-RVT"/>
    <property type="match status" value="1"/>
</dbReference>
<dbReference type="PANTHER" id="PTHR33116:SF78">
    <property type="entry name" value="OS12G0587133 PROTEIN"/>
    <property type="match status" value="1"/>
</dbReference>
<gene>
    <name evidence="2" type="ORF">Tco_1122698</name>
</gene>
<reference evidence="2" key="1">
    <citation type="journal article" date="2022" name="Int. J. Mol. Sci.">
        <title>Draft Genome of Tanacetum Coccineum: Genomic Comparison of Closely Related Tanacetum-Family Plants.</title>
        <authorList>
            <person name="Yamashiro T."/>
            <person name="Shiraishi A."/>
            <person name="Nakayama K."/>
            <person name="Satake H."/>
        </authorList>
    </citation>
    <scope>NUCLEOTIDE SEQUENCE</scope>
</reference>
<dbReference type="GO" id="GO:0003964">
    <property type="term" value="F:RNA-directed DNA polymerase activity"/>
    <property type="evidence" value="ECO:0007669"/>
    <property type="project" value="UniProtKB-KW"/>
</dbReference>
<proteinExistence type="predicted"/>
<organism evidence="2 3">
    <name type="scientific">Tanacetum coccineum</name>
    <dbReference type="NCBI Taxonomy" id="301880"/>
    <lineage>
        <taxon>Eukaryota</taxon>
        <taxon>Viridiplantae</taxon>
        <taxon>Streptophyta</taxon>
        <taxon>Embryophyta</taxon>
        <taxon>Tracheophyta</taxon>
        <taxon>Spermatophyta</taxon>
        <taxon>Magnoliopsida</taxon>
        <taxon>eudicotyledons</taxon>
        <taxon>Gunneridae</taxon>
        <taxon>Pentapetalae</taxon>
        <taxon>asterids</taxon>
        <taxon>campanulids</taxon>
        <taxon>Asterales</taxon>
        <taxon>Asteraceae</taxon>
        <taxon>Asteroideae</taxon>
        <taxon>Anthemideae</taxon>
        <taxon>Anthemidinae</taxon>
        <taxon>Tanacetum</taxon>
    </lineage>
</organism>
<dbReference type="Proteomes" id="UP001151760">
    <property type="component" value="Unassembled WGS sequence"/>
</dbReference>
<keyword evidence="3" id="KW-1185">Reference proteome</keyword>
<dbReference type="InterPro" id="IPR000477">
    <property type="entry name" value="RT_dom"/>
</dbReference>
<name>A0ABQ5J3U0_9ASTR</name>
<dbReference type="InterPro" id="IPR026960">
    <property type="entry name" value="RVT-Znf"/>
</dbReference>
<sequence length="728" mass="83184">MIQPEPEGSAQGYPLVSVEVLSIKVKELQRSFRHSDTRRLSRSDKVLKLKNFKKDATLKLFKSTNQERYEHVGPEVTSSQDGKTRLCLVDDLKVDFEKAFDSVRWDYLDDVLKSFGFGIKWRSWISGCLDSAKGSILINGSPTSEFHFQKGLKQGDPLSPFLFILVMESLHLSLSRVLEAGLFKGININNSLSISHLFYADDDVFVGKWDTSNIKAIVNVLNCFYMASGLKINLLKSKLTRIGVSKEDIDSAASTVGCSTFSSPFHYLGVKVGTSMSRLKSWKDITAKVSSRLSKWKLKTLSIGGRLTLLKSVLTAIPIFHMSLFKVPAGILKELESIRMNFFNGTDKSERKMVWIGWDNILASKKNGGLGISSLYATNRSLLFKWVWRFLTQESSLWSRFIKAIHGTKGAAMDVQKLTNKGSIWYDLIHAFSTLNNKGVDLLSFMRRKLGNGERTLFWEDIWLGEVALKSAYPRIFALELRKDCSVAEKMSHSSLDLSFCRLPRGGIESEHYRNLCDAVSDITLPQMHDRWSWTLNASGEFSVSSVRNIIDDVYLPKSEVATRWVKEVPIKINILAWKISLDRLPTRANLSARGLEIPSILCPSCNEAVESSSHIFFSCSLSRQVMFKVCRWWDLNNSVISSYAEWLVWLSTSRLSKHRKVIFEGVCYVAWWILWRFRNQILFGPKHPRRDLIFDDIVQMSFLWISNRYKSKIDWNTWMQNPNLLSL</sequence>
<accession>A0ABQ5J3U0</accession>
<keyword evidence="2" id="KW-0548">Nucleotidyltransferase</keyword>
<protein>
    <submittedName>
        <fullName evidence="2">RNA-directed DNA polymerase, eukaryota, reverse transcriptase zinc-binding domain protein</fullName>
    </submittedName>
</protein>
<dbReference type="PANTHER" id="PTHR33116">
    <property type="entry name" value="REVERSE TRANSCRIPTASE ZINC-BINDING DOMAIN-CONTAINING PROTEIN-RELATED-RELATED"/>
    <property type="match status" value="1"/>
</dbReference>
<keyword evidence="2" id="KW-0695">RNA-directed DNA polymerase</keyword>
<dbReference type="EMBL" id="BQNB010021426">
    <property type="protein sequence ID" value="GJU06268.1"/>
    <property type="molecule type" value="Genomic_DNA"/>
</dbReference>
<dbReference type="InterPro" id="IPR043502">
    <property type="entry name" value="DNA/RNA_pol_sf"/>
</dbReference>
<dbReference type="PROSITE" id="PS50878">
    <property type="entry name" value="RT_POL"/>
    <property type="match status" value="1"/>
</dbReference>
<evidence type="ECO:0000259" key="1">
    <source>
        <dbReference type="PROSITE" id="PS50878"/>
    </source>
</evidence>
<keyword evidence="2" id="KW-0808">Transferase</keyword>
<dbReference type="SUPFAM" id="SSF56672">
    <property type="entry name" value="DNA/RNA polymerases"/>
    <property type="match status" value="1"/>
</dbReference>
<evidence type="ECO:0000313" key="3">
    <source>
        <dbReference type="Proteomes" id="UP001151760"/>
    </source>
</evidence>
<evidence type="ECO:0000313" key="2">
    <source>
        <dbReference type="EMBL" id="GJU06268.1"/>
    </source>
</evidence>
<dbReference type="Pfam" id="PF00078">
    <property type="entry name" value="RVT_1"/>
    <property type="match status" value="1"/>
</dbReference>
<reference evidence="2" key="2">
    <citation type="submission" date="2022-01" db="EMBL/GenBank/DDBJ databases">
        <authorList>
            <person name="Yamashiro T."/>
            <person name="Shiraishi A."/>
            <person name="Satake H."/>
            <person name="Nakayama K."/>
        </authorList>
    </citation>
    <scope>NUCLEOTIDE SEQUENCE</scope>
</reference>
<comment type="caution">
    <text evidence="2">The sequence shown here is derived from an EMBL/GenBank/DDBJ whole genome shotgun (WGS) entry which is preliminary data.</text>
</comment>
<feature type="domain" description="Reverse transcriptase" evidence="1">
    <location>
        <begin position="1"/>
        <end position="272"/>
    </location>
</feature>